<feature type="repeat" description="Lumazine-binding" evidence="8">
    <location>
        <begin position="1"/>
        <end position="96"/>
    </location>
</feature>
<dbReference type="FunFam" id="2.40.30.20:FF:000004">
    <property type="entry name" value="Riboflavin synthase, alpha subunit"/>
    <property type="match status" value="1"/>
</dbReference>
<evidence type="ECO:0000313" key="10">
    <source>
        <dbReference type="EMBL" id="AWT59695.1"/>
    </source>
</evidence>
<evidence type="ECO:0000256" key="1">
    <source>
        <dbReference type="ARBA" id="ARBA00002803"/>
    </source>
</evidence>
<dbReference type="Proteomes" id="UP000247465">
    <property type="component" value="Chromosome"/>
</dbReference>
<dbReference type="KEGG" id="mtar:DF168_00889"/>
<dbReference type="InterPro" id="IPR023366">
    <property type="entry name" value="ATP_synth_asu-like_sf"/>
</dbReference>
<dbReference type="PROSITE" id="PS51177">
    <property type="entry name" value="LUMAZINE_BIND"/>
    <property type="match status" value="2"/>
</dbReference>
<dbReference type="GO" id="GO:0004746">
    <property type="term" value="F:riboflavin synthase activity"/>
    <property type="evidence" value="ECO:0007669"/>
    <property type="project" value="UniProtKB-EC"/>
</dbReference>
<dbReference type="EC" id="2.5.1.9" evidence="3"/>
<organism evidence="10 11">
    <name type="scientific">Candidatus Moanibacter tarae</name>
    <dbReference type="NCBI Taxonomy" id="2200854"/>
    <lineage>
        <taxon>Bacteria</taxon>
        <taxon>Pseudomonadati</taxon>
        <taxon>Verrucomicrobiota</taxon>
        <taxon>Opitutia</taxon>
        <taxon>Puniceicoccales</taxon>
        <taxon>Puniceicoccales incertae sedis</taxon>
        <taxon>Candidatus Moanibacter</taxon>
    </lineage>
</organism>
<keyword evidence="7" id="KW-0677">Repeat</keyword>
<dbReference type="PANTHER" id="PTHR21098:SF0">
    <property type="entry name" value="RIBOFLAVIN SYNTHASE"/>
    <property type="match status" value="1"/>
</dbReference>
<evidence type="ECO:0000256" key="7">
    <source>
        <dbReference type="ARBA" id="ARBA00022737"/>
    </source>
</evidence>
<dbReference type="InterPro" id="IPR001783">
    <property type="entry name" value="Lumazine-bd"/>
</dbReference>
<comment type="pathway">
    <text evidence="2">Cofactor biosynthesis; riboflavin biosynthesis; riboflavin from 2-hydroxy-3-oxobutyl phosphate and 5-amino-6-(D-ribitylamino)uracil: step 2/2.</text>
</comment>
<evidence type="ECO:0000256" key="4">
    <source>
        <dbReference type="ARBA" id="ARBA00013950"/>
    </source>
</evidence>
<keyword evidence="6 10" id="KW-0808">Transferase</keyword>
<evidence type="ECO:0000256" key="2">
    <source>
        <dbReference type="ARBA" id="ARBA00004887"/>
    </source>
</evidence>
<dbReference type="SUPFAM" id="SSF63380">
    <property type="entry name" value="Riboflavin synthase domain-like"/>
    <property type="match status" value="2"/>
</dbReference>
<evidence type="ECO:0000256" key="5">
    <source>
        <dbReference type="ARBA" id="ARBA00022619"/>
    </source>
</evidence>
<dbReference type="EMBL" id="CP029803">
    <property type="protein sequence ID" value="AWT59695.1"/>
    <property type="molecule type" value="Genomic_DNA"/>
</dbReference>
<comment type="function">
    <text evidence="1">Catalyzes the dismutation of two molecules of 6,7-dimethyl-8-ribityllumazine, resulting in the formation of riboflavin and 5-amino-6-(D-ribitylamino)uracil.</text>
</comment>
<dbReference type="CDD" id="cd00402">
    <property type="entry name" value="Riboflavin_synthase_like"/>
    <property type="match status" value="1"/>
</dbReference>
<name>A0A2Z4AE41_9BACT</name>
<dbReference type="PIRSF" id="PIRSF000498">
    <property type="entry name" value="Riboflavin_syn_A"/>
    <property type="match status" value="1"/>
</dbReference>
<dbReference type="InterPro" id="IPR017938">
    <property type="entry name" value="Riboflavin_synthase-like_b-brl"/>
</dbReference>
<dbReference type="GO" id="GO:0009231">
    <property type="term" value="P:riboflavin biosynthetic process"/>
    <property type="evidence" value="ECO:0007669"/>
    <property type="project" value="UniProtKB-KW"/>
</dbReference>
<dbReference type="AlphaFoldDB" id="A0A2Z4AE41"/>
<feature type="repeat" description="Lumazine-binding" evidence="8">
    <location>
        <begin position="119"/>
        <end position="215"/>
    </location>
</feature>
<dbReference type="Gene3D" id="2.40.30.20">
    <property type="match status" value="2"/>
</dbReference>
<dbReference type="Pfam" id="PF00677">
    <property type="entry name" value="Lum_binding"/>
    <property type="match status" value="2"/>
</dbReference>
<reference evidence="10 11" key="1">
    <citation type="submission" date="2018-06" db="EMBL/GenBank/DDBJ databases">
        <title>Draft Genome Sequence of a Novel Marine Bacterium Related to the Verrucomicrobia.</title>
        <authorList>
            <person name="Vosseberg J."/>
            <person name="Martijn J."/>
            <person name="Ettema T.J.G."/>
        </authorList>
    </citation>
    <scope>NUCLEOTIDE SEQUENCE [LARGE SCALE GENOMIC DNA]</scope>
    <source>
        <strain evidence="10">TARA_B100001123</strain>
    </source>
</reference>
<evidence type="ECO:0000259" key="9">
    <source>
        <dbReference type="PROSITE" id="PS51177"/>
    </source>
</evidence>
<dbReference type="InterPro" id="IPR026017">
    <property type="entry name" value="Lumazine-bd_dom"/>
</dbReference>
<evidence type="ECO:0000256" key="6">
    <source>
        <dbReference type="ARBA" id="ARBA00022679"/>
    </source>
</evidence>
<keyword evidence="5" id="KW-0686">Riboflavin biosynthesis</keyword>
<proteinExistence type="predicted"/>
<feature type="domain" description="Lumazine-binding" evidence="9">
    <location>
        <begin position="1"/>
        <end position="96"/>
    </location>
</feature>
<evidence type="ECO:0000256" key="8">
    <source>
        <dbReference type="PROSITE-ProRule" id="PRU00524"/>
    </source>
</evidence>
<feature type="domain" description="Lumazine-binding" evidence="9">
    <location>
        <begin position="119"/>
        <end position="215"/>
    </location>
</feature>
<gene>
    <name evidence="10" type="primary">ribE</name>
    <name evidence="10" type="ORF">DF168_00889</name>
</gene>
<accession>A0A2Z4AE41</accession>
<protein>
    <recommendedName>
        <fullName evidence="4">Riboflavin synthase</fullName>
        <ecNumber evidence="3">2.5.1.9</ecNumber>
    </recommendedName>
</protein>
<dbReference type="PANTHER" id="PTHR21098">
    <property type="entry name" value="RIBOFLAVIN SYNTHASE ALPHA CHAIN"/>
    <property type="match status" value="1"/>
</dbReference>
<sequence length="221" mass="24419">MFTGIIEEKGTVLRFEEGPKAWRLKVSANRIMEGLNLGESVAVNGCCLSVANIDQSTVSFDVVGETIRHTSLGKFKKRQRKSLTMGSVKGLSDPTDLPNVLSVNLERSMRSDGRFGGHFVTGHIDAIGRITELEARQKDYYLRVEPPIGFMKYVVYKGCIAIDGISLTVAEVDKSGFGVYLIPLTIMDTNIGERKVGDEINLEFDLLSKYVERLLPSVNKG</sequence>
<evidence type="ECO:0000256" key="3">
    <source>
        <dbReference type="ARBA" id="ARBA00012827"/>
    </source>
</evidence>
<evidence type="ECO:0000313" key="11">
    <source>
        <dbReference type="Proteomes" id="UP000247465"/>
    </source>
</evidence>